<dbReference type="EMBL" id="KZ427536">
    <property type="protein sequence ID" value="PIO52712.1"/>
    <property type="molecule type" value="Genomic_DNA"/>
</dbReference>
<protein>
    <submittedName>
        <fullName evidence="2">Uncharacterized protein</fullName>
    </submittedName>
</protein>
<evidence type="ECO:0000313" key="3">
    <source>
        <dbReference type="Proteomes" id="UP000230423"/>
    </source>
</evidence>
<feature type="non-terminal residue" evidence="2">
    <location>
        <position position="1"/>
    </location>
</feature>
<dbReference type="AlphaFoldDB" id="A0A2G9T591"/>
<reference evidence="2 3" key="1">
    <citation type="submission" date="2015-09" db="EMBL/GenBank/DDBJ databases">
        <title>Draft genome of the parasitic nematode Teladorsagia circumcincta isolate WARC Sus (inbred).</title>
        <authorList>
            <person name="Mitreva M."/>
        </authorList>
    </citation>
    <scope>NUCLEOTIDE SEQUENCE [LARGE SCALE GENOMIC DNA]</scope>
    <source>
        <strain evidence="2 3">S</strain>
    </source>
</reference>
<feature type="non-terminal residue" evidence="2">
    <location>
        <position position="115"/>
    </location>
</feature>
<name>A0A2G9T591_TELCI</name>
<proteinExistence type="predicted"/>
<keyword evidence="3" id="KW-1185">Reference proteome</keyword>
<evidence type="ECO:0000256" key="1">
    <source>
        <dbReference type="SAM" id="Coils"/>
    </source>
</evidence>
<dbReference type="Proteomes" id="UP000230423">
    <property type="component" value="Unassembled WGS sequence"/>
</dbReference>
<evidence type="ECO:0000313" key="2">
    <source>
        <dbReference type="EMBL" id="PIO52712.1"/>
    </source>
</evidence>
<dbReference type="OrthoDB" id="2161974at2759"/>
<organism evidence="2 3">
    <name type="scientific">Teladorsagia circumcincta</name>
    <name type="common">Brown stomach worm</name>
    <name type="synonym">Ostertagia circumcincta</name>
    <dbReference type="NCBI Taxonomy" id="45464"/>
    <lineage>
        <taxon>Eukaryota</taxon>
        <taxon>Metazoa</taxon>
        <taxon>Ecdysozoa</taxon>
        <taxon>Nematoda</taxon>
        <taxon>Chromadorea</taxon>
        <taxon>Rhabditida</taxon>
        <taxon>Rhabditina</taxon>
        <taxon>Rhabditomorpha</taxon>
        <taxon>Strongyloidea</taxon>
        <taxon>Trichostrongylidae</taxon>
        <taxon>Teladorsagia</taxon>
    </lineage>
</organism>
<feature type="coiled-coil region" evidence="1">
    <location>
        <begin position="60"/>
        <end position="87"/>
    </location>
</feature>
<sequence length="115" mass="12961">SLSARGPQNSERIYANLRDGIHLHRLADECQLNHGLAKSEGADVLGSQNSLASAACSSLNERYEADIRKMARDLEGYRHTISKLTRKQEDYSHVMEMFQSKLSQLSKQIDKSLLK</sequence>
<gene>
    <name evidence="2" type="ORF">TELCIR_25980</name>
</gene>
<keyword evidence="1" id="KW-0175">Coiled coil</keyword>
<accession>A0A2G9T591</accession>